<evidence type="ECO:0000256" key="2">
    <source>
        <dbReference type="ARBA" id="ARBA00022801"/>
    </source>
</evidence>
<evidence type="ECO:0000256" key="6">
    <source>
        <dbReference type="ARBA" id="ARBA00048336"/>
    </source>
</evidence>
<evidence type="ECO:0000259" key="8">
    <source>
        <dbReference type="PROSITE" id="PS00125"/>
    </source>
</evidence>
<comment type="catalytic activity">
    <reaction evidence="6 7">
        <text>O-phospho-L-threonyl-[protein] + H2O = L-threonyl-[protein] + phosphate</text>
        <dbReference type="Rhea" id="RHEA:47004"/>
        <dbReference type="Rhea" id="RHEA-COMP:11060"/>
        <dbReference type="Rhea" id="RHEA-COMP:11605"/>
        <dbReference type="ChEBI" id="CHEBI:15377"/>
        <dbReference type="ChEBI" id="CHEBI:30013"/>
        <dbReference type="ChEBI" id="CHEBI:43474"/>
        <dbReference type="ChEBI" id="CHEBI:61977"/>
        <dbReference type="EC" id="3.1.3.16"/>
    </reaction>
</comment>
<dbReference type="SUPFAM" id="SSF56300">
    <property type="entry name" value="Metallo-dependent phosphatases"/>
    <property type="match status" value="1"/>
</dbReference>
<proteinExistence type="inferred from homology"/>
<dbReference type="Pfam" id="PF00149">
    <property type="entry name" value="Metallophos"/>
    <property type="match status" value="1"/>
</dbReference>
<reference evidence="9" key="1">
    <citation type="submission" date="2020-11" db="EMBL/GenBank/DDBJ databases">
        <authorList>
            <person name="Tran Van P."/>
        </authorList>
    </citation>
    <scope>NUCLEOTIDE SEQUENCE</scope>
</reference>
<evidence type="ECO:0000256" key="4">
    <source>
        <dbReference type="ARBA" id="ARBA00023211"/>
    </source>
</evidence>
<keyword evidence="3" id="KW-0904">Protein phosphatase</keyword>
<dbReference type="PROSITE" id="PS00125">
    <property type="entry name" value="SER_THR_PHOSPHATASE"/>
    <property type="match status" value="1"/>
</dbReference>
<sequence>MYPLEVHMFWCSPCLAADDVRVPFGGAHVLVISLCTCPGVLPVWLLTTLVYPLEVHMFWCSPCLAADDVHVPFGGAHVLVFSLFGCAAELVTSVNLAEWQIRQLCLVTREIFLEQPMLLELEAPVNIVGDIHGQYEDLLRHFDKLGYPPDANYLFLGDYVDRGKNSLETICLLLAYKIKYPNNFFLLRGNHECASINRVYGFYDECKRRYSVKLWKTFTDLFNCLPVSALIEGTIFCMHGGLSPQLGELNDIRSIPRPIDVPDSGLVCDLLWGDPAEVGITHTHTHTHTHTLTLTHTHTPNSCSEINNPLIYLSQLYSVECLDQKVGGRPYKTRLEIVDECVKKRNIKRFKNKRTCMTQSMDVSEAKGVYKEKEVWRMWLHEKISFIFILLK</sequence>
<feature type="domain" description="Serine/threonine specific protein phosphatases" evidence="8">
    <location>
        <begin position="187"/>
        <end position="192"/>
    </location>
</feature>
<dbReference type="GO" id="GO:0004722">
    <property type="term" value="F:protein serine/threonine phosphatase activity"/>
    <property type="evidence" value="ECO:0007669"/>
    <property type="project" value="UniProtKB-EC"/>
</dbReference>
<evidence type="ECO:0000256" key="7">
    <source>
        <dbReference type="RuleBase" id="RU004273"/>
    </source>
</evidence>
<dbReference type="InterPro" id="IPR050341">
    <property type="entry name" value="PP1_catalytic_subunit"/>
</dbReference>
<evidence type="ECO:0000256" key="5">
    <source>
        <dbReference type="ARBA" id="ARBA00047761"/>
    </source>
</evidence>
<dbReference type="Gene3D" id="3.60.21.10">
    <property type="match status" value="1"/>
</dbReference>
<keyword evidence="4" id="KW-0464">Manganese</keyword>
<gene>
    <name evidence="9" type="ORF">TBIB3V08_LOCUS2082</name>
</gene>
<dbReference type="EC" id="3.1.3.16" evidence="7"/>
<dbReference type="InterPro" id="IPR029052">
    <property type="entry name" value="Metallo-depent_PP-like"/>
</dbReference>
<dbReference type="GO" id="GO:0005634">
    <property type="term" value="C:nucleus"/>
    <property type="evidence" value="ECO:0007669"/>
    <property type="project" value="TreeGrafter"/>
</dbReference>
<evidence type="ECO:0000256" key="3">
    <source>
        <dbReference type="ARBA" id="ARBA00022912"/>
    </source>
</evidence>
<dbReference type="Pfam" id="PF16891">
    <property type="entry name" value="STPPase_N"/>
    <property type="match status" value="1"/>
</dbReference>
<dbReference type="GO" id="GO:0005737">
    <property type="term" value="C:cytoplasm"/>
    <property type="evidence" value="ECO:0007669"/>
    <property type="project" value="TreeGrafter"/>
</dbReference>
<protein>
    <recommendedName>
        <fullName evidence="7">Serine/threonine-protein phosphatase</fullName>
        <ecNumber evidence="7">3.1.3.16</ecNumber>
    </recommendedName>
</protein>
<dbReference type="PANTHER" id="PTHR11668">
    <property type="entry name" value="SERINE/THREONINE PROTEIN PHOSPHATASE"/>
    <property type="match status" value="1"/>
</dbReference>
<name>A0A7R9ESR7_9NEOP</name>
<dbReference type="SMART" id="SM00156">
    <property type="entry name" value="PP2Ac"/>
    <property type="match status" value="1"/>
</dbReference>
<comment type="catalytic activity">
    <reaction evidence="5">
        <text>O-phospho-L-seryl-[protein] + H2O = L-seryl-[protein] + phosphate</text>
        <dbReference type="Rhea" id="RHEA:20629"/>
        <dbReference type="Rhea" id="RHEA-COMP:9863"/>
        <dbReference type="Rhea" id="RHEA-COMP:11604"/>
        <dbReference type="ChEBI" id="CHEBI:15377"/>
        <dbReference type="ChEBI" id="CHEBI:29999"/>
        <dbReference type="ChEBI" id="CHEBI:43474"/>
        <dbReference type="ChEBI" id="CHEBI:83421"/>
        <dbReference type="EC" id="3.1.3.16"/>
    </reaction>
</comment>
<dbReference type="AlphaFoldDB" id="A0A7R9ESR7"/>
<comment type="similarity">
    <text evidence="7">Belongs to the PPP phosphatase family.</text>
</comment>
<accession>A0A7R9ESR7</accession>
<dbReference type="GO" id="GO:0046872">
    <property type="term" value="F:metal ion binding"/>
    <property type="evidence" value="ECO:0007669"/>
    <property type="project" value="UniProtKB-KW"/>
</dbReference>
<evidence type="ECO:0000313" key="9">
    <source>
        <dbReference type="EMBL" id="CAD7439521.1"/>
    </source>
</evidence>
<organism evidence="9">
    <name type="scientific">Timema bartmani</name>
    <dbReference type="NCBI Taxonomy" id="61472"/>
    <lineage>
        <taxon>Eukaryota</taxon>
        <taxon>Metazoa</taxon>
        <taxon>Ecdysozoa</taxon>
        <taxon>Arthropoda</taxon>
        <taxon>Hexapoda</taxon>
        <taxon>Insecta</taxon>
        <taxon>Pterygota</taxon>
        <taxon>Neoptera</taxon>
        <taxon>Polyneoptera</taxon>
        <taxon>Phasmatodea</taxon>
        <taxon>Timematodea</taxon>
        <taxon>Timematoidea</taxon>
        <taxon>Timematidae</taxon>
        <taxon>Timema</taxon>
    </lineage>
</organism>
<evidence type="ECO:0000256" key="1">
    <source>
        <dbReference type="ARBA" id="ARBA00022723"/>
    </source>
</evidence>
<keyword evidence="1" id="KW-0479">Metal-binding</keyword>
<dbReference type="InterPro" id="IPR031675">
    <property type="entry name" value="STPPase_N"/>
</dbReference>
<dbReference type="InterPro" id="IPR006186">
    <property type="entry name" value="Ser/Thr-sp_prot-phosphatase"/>
</dbReference>
<keyword evidence="2 7" id="KW-0378">Hydrolase</keyword>
<dbReference type="PRINTS" id="PR00114">
    <property type="entry name" value="STPHPHTASE"/>
</dbReference>
<dbReference type="InterPro" id="IPR004843">
    <property type="entry name" value="Calcineurin-like_PHP"/>
</dbReference>
<dbReference type="EMBL" id="OD564708">
    <property type="protein sequence ID" value="CAD7439521.1"/>
    <property type="molecule type" value="Genomic_DNA"/>
</dbReference>
<dbReference type="PANTHER" id="PTHR11668:SF513">
    <property type="entry name" value="SERINE_THREONINE-PROTEIN PHOSPHATASE"/>
    <property type="match status" value="1"/>
</dbReference>